<protein>
    <submittedName>
        <fullName evidence="11">Membrane protein</fullName>
    </submittedName>
</protein>
<feature type="transmembrane region" description="Helical" evidence="10">
    <location>
        <begin position="204"/>
        <end position="225"/>
    </location>
</feature>
<name>A0ABN6X766_9MICO</name>
<reference evidence="12" key="1">
    <citation type="journal article" date="2019" name="Int. J. Syst. Evol. Microbiol.">
        <title>The Global Catalogue of Microorganisms (GCM) 10K type strain sequencing project: providing services to taxonomists for standard genome sequencing and annotation.</title>
        <authorList>
            <consortium name="The Broad Institute Genomics Platform"/>
            <consortium name="The Broad Institute Genome Sequencing Center for Infectious Disease"/>
            <person name="Wu L."/>
            <person name="Ma J."/>
        </authorList>
    </citation>
    <scope>NUCLEOTIDE SEQUENCE [LARGE SCALE GENOMIC DNA]</scope>
    <source>
        <strain evidence="12">NBRC 106310</strain>
    </source>
</reference>
<dbReference type="PANTHER" id="PTHR37468:SF1">
    <property type="entry name" value="SULFATE TRANSPORTER CYSZ"/>
    <property type="match status" value="1"/>
</dbReference>
<evidence type="ECO:0000313" key="11">
    <source>
        <dbReference type="EMBL" id="BDZ40541.1"/>
    </source>
</evidence>
<keyword evidence="4" id="KW-0997">Cell inner membrane</keyword>
<evidence type="ECO:0000256" key="2">
    <source>
        <dbReference type="ARBA" id="ARBA00022448"/>
    </source>
</evidence>
<dbReference type="Proteomes" id="UP001321543">
    <property type="component" value="Chromosome"/>
</dbReference>
<dbReference type="RefSeq" id="WP_286301105.1">
    <property type="nucleotide sequence ID" value="NZ_AP027728.1"/>
</dbReference>
<evidence type="ECO:0000256" key="3">
    <source>
        <dbReference type="ARBA" id="ARBA00022475"/>
    </source>
</evidence>
<keyword evidence="2" id="KW-0813">Transport</keyword>
<dbReference type="EMBL" id="AP027728">
    <property type="protein sequence ID" value="BDZ40541.1"/>
    <property type="molecule type" value="Genomic_DNA"/>
</dbReference>
<keyword evidence="12" id="KW-1185">Reference proteome</keyword>
<evidence type="ECO:0000256" key="9">
    <source>
        <dbReference type="ARBA" id="ARBA00023136"/>
    </source>
</evidence>
<feature type="transmembrane region" description="Helical" evidence="10">
    <location>
        <begin position="75"/>
        <end position="100"/>
    </location>
</feature>
<comment type="subcellular location">
    <subcellularLocation>
        <location evidence="1">Membrane</location>
        <topology evidence="1">Multi-pass membrane protein</topology>
    </subcellularLocation>
</comment>
<dbReference type="Pfam" id="PF07264">
    <property type="entry name" value="EI24"/>
    <property type="match status" value="1"/>
</dbReference>
<proteinExistence type="predicted"/>
<evidence type="ECO:0000256" key="6">
    <source>
        <dbReference type="ARBA" id="ARBA00022692"/>
    </source>
</evidence>
<keyword evidence="6 10" id="KW-0812">Transmembrane</keyword>
<evidence type="ECO:0000256" key="10">
    <source>
        <dbReference type="SAM" id="Phobius"/>
    </source>
</evidence>
<evidence type="ECO:0000256" key="4">
    <source>
        <dbReference type="ARBA" id="ARBA00022519"/>
    </source>
</evidence>
<keyword evidence="8" id="KW-0764">Sulfate transport</keyword>
<evidence type="ECO:0000256" key="8">
    <source>
        <dbReference type="ARBA" id="ARBA00023032"/>
    </source>
</evidence>
<keyword evidence="3" id="KW-1003">Cell membrane</keyword>
<keyword evidence="9 10" id="KW-0472">Membrane</keyword>
<dbReference type="PANTHER" id="PTHR37468">
    <property type="entry name" value="SULFATE TRANSPORTER CYSZ"/>
    <property type="match status" value="1"/>
</dbReference>
<gene>
    <name evidence="11" type="ORF">GCM10025863_31550</name>
</gene>
<feature type="transmembrane region" description="Helical" evidence="10">
    <location>
        <begin position="30"/>
        <end position="55"/>
    </location>
</feature>
<keyword evidence="5" id="KW-0028">Amino-acid biosynthesis</keyword>
<organism evidence="11 12">
    <name type="scientific">Microbacterium suwonense</name>
    <dbReference type="NCBI Taxonomy" id="683047"/>
    <lineage>
        <taxon>Bacteria</taxon>
        <taxon>Bacillati</taxon>
        <taxon>Actinomycetota</taxon>
        <taxon>Actinomycetes</taxon>
        <taxon>Micrococcales</taxon>
        <taxon>Microbacteriaceae</taxon>
        <taxon>Microbacterium</taxon>
    </lineage>
</organism>
<evidence type="ECO:0000256" key="1">
    <source>
        <dbReference type="ARBA" id="ARBA00004141"/>
    </source>
</evidence>
<keyword evidence="7 10" id="KW-1133">Transmembrane helix</keyword>
<dbReference type="InterPro" id="IPR050480">
    <property type="entry name" value="CysZ-like"/>
</dbReference>
<sequence>MISELLTGIRFLGRGFGYWKRMPGLMLRGLIPGLIALMILAAAIIPLLLSLGSITAWLTPFADSWDPGWETALRIAVGVVIVIGSLVLASVVFTALTLLIGDPFYQRIWRAVELDLGGDVPEGDGGLRVALGESIRLVALGILVAILALAVGLVPGIGAPVAAVVSVLLTGRLLARELTGRALNARDVPSRERSRLLATRRSRLLGFGVATQLCFMVPLGAVFIMPTAVAGATLLARELLADPPPPRTAHA</sequence>
<evidence type="ECO:0000256" key="7">
    <source>
        <dbReference type="ARBA" id="ARBA00022989"/>
    </source>
</evidence>
<accession>A0ABN6X766</accession>
<dbReference type="InterPro" id="IPR059112">
    <property type="entry name" value="CysZ/EI24"/>
</dbReference>
<feature type="transmembrane region" description="Helical" evidence="10">
    <location>
        <begin position="137"/>
        <end position="157"/>
    </location>
</feature>
<evidence type="ECO:0000313" key="12">
    <source>
        <dbReference type="Proteomes" id="UP001321543"/>
    </source>
</evidence>
<evidence type="ECO:0000256" key="5">
    <source>
        <dbReference type="ARBA" id="ARBA00022605"/>
    </source>
</evidence>